<evidence type="ECO:0000256" key="6">
    <source>
        <dbReference type="PROSITE-ProRule" id="PRU01016"/>
    </source>
</evidence>
<comment type="similarity">
    <text evidence="6 7">Belongs to the class I-like SAM-binding methyltransferase superfamily. C5-methyltransferase family.</text>
</comment>
<sequence>MGRVNRGVSAIDLFCGVGGLSHGLQQAGVKVVAGFDIDPRCKYPFETNIDAAFLEQDVRTVTKDQLNRLWEPGSARLLAGCAPCQPFSPYRRGQDTSQEEQWSLLEEFGRLVQETLPDLVTMENVPRIVSSTVFKAFVDTLKDSGYEVSFKSCYGPEYGLPQHRRRLVLIASLHGLIKVPDGEYREDSFMTVRDVIFALPEIASGGADEADPLHKSRSLSEINLHRIRASRPGGTWRDWPEELRAPCHRRASGATFKNVYARMEWDKPAPTITTMAYNFGTGRFGHPEQDRAISLREAAILQGFPPSYRFVKPGSPIEFTPIGRLIGNAVPPAIAAAVGKAILTRLNESETQGAV</sequence>
<gene>
    <name evidence="8" type="ORF">F8566_19645</name>
</gene>
<dbReference type="Gene3D" id="3.40.50.150">
    <property type="entry name" value="Vaccinia Virus protein VP39"/>
    <property type="match status" value="1"/>
</dbReference>
<dbReference type="Pfam" id="PF00145">
    <property type="entry name" value="DNA_methylase"/>
    <property type="match status" value="1"/>
</dbReference>
<name>A0A6H9Z051_9ACTN</name>
<evidence type="ECO:0000256" key="7">
    <source>
        <dbReference type="RuleBase" id="RU000416"/>
    </source>
</evidence>
<dbReference type="InterPro" id="IPR029063">
    <property type="entry name" value="SAM-dependent_MTases_sf"/>
</dbReference>
<dbReference type="GO" id="GO:0003677">
    <property type="term" value="F:DNA binding"/>
    <property type="evidence" value="ECO:0007669"/>
    <property type="project" value="TreeGrafter"/>
</dbReference>
<keyword evidence="4 6" id="KW-0949">S-adenosyl-L-methionine</keyword>
<dbReference type="PANTHER" id="PTHR10629:SF52">
    <property type="entry name" value="DNA (CYTOSINE-5)-METHYLTRANSFERASE 1"/>
    <property type="match status" value="1"/>
</dbReference>
<dbReference type="PROSITE" id="PS51679">
    <property type="entry name" value="SAM_MT_C5"/>
    <property type="match status" value="1"/>
</dbReference>
<dbReference type="Proteomes" id="UP000468735">
    <property type="component" value="Unassembled WGS sequence"/>
</dbReference>
<dbReference type="PRINTS" id="PR00105">
    <property type="entry name" value="C5METTRFRASE"/>
</dbReference>
<dbReference type="InterPro" id="IPR001525">
    <property type="entry name" value="C5_MeTfrase"/>
</dbReference>
<evidence type="ECO:0000256" key="3">
    <source>
        <dbReference type="ARBA" id="ARBA00022679"/>
    </source>
</evidence>
<dbReference type="GO" id="GO:0003886">
    <property type="term" value="F:DNA (cytosine-5-)-methyltransferase activity"/>
    <property type="evidence" value="ECO:0007669"/>
    <property type="project" value="UniProtKB-EC"/>
</dbReference>
<evidence type="ECO:0000256" key="2">
    <source>
        <dbReference type="ARBA" id="ARBA00022603"/>
    </source>
</evidence>
<dbReference type="EC" id="2.1.1.37" evidence="1"/>
<organism evidence="8 9">
    <name type="scientific">Actinomadura rudentiformis</name>
    <dbReference type="NCBI Taxonomy" id="359158"/>
    <lineage>
        <taxon>Bacteria</taxon>
        <taxon>Bacillati</taxon>
        <taxon>Actinomycetota</taxon>
        <taxon>Actinomycetes</taxon>
        <taxon>Streptosporangiales</taxon>
        <taxon>Thermomonosporaceae</taxon>
        <taxon>Actinomadura</taxon>
    </lineage>
</organism>
<feature type="active site" evidence="6">
    <location>
        <position position="84"/>
    </location>
</feature>
<keyword evidence="3 6" id="KW-0808">Transferase</keyword>
<evidence type="ECO:0000256" key="4">
    <source>
        <dbReference type="ARBA" id="ARBA00022691"/>
    </source>
</evidence>
<dbReference type="PANTHER" id="PTHR10629">
    <property type="entry name" value="CYTOSINE-SPECIFIC METHYLTRANSFERASE"/>
    <property type="match status" value="1"/>
</dbReference>
<evidence type="ECO:0000256" key="1">
    <source>
        <dbReference type="ARBA" id="ARBA00011975"/>
    </source>
</evidence>
<dbReference type="InterPro" id="IPR050390">
    <property type="entry name" value="C5-Methyltransferase"/>
</dbReference>
<dbReference type="GO" id="GO:0032259">
    <property type="term" value="P:methylation"/>
    <property type="evidence" value="ECO:0007669"/>
    <property type="project" value="UniProtKB-KW"/>
</dbReference>
<dbReference type="OrthoDB" id="9813719at2"/>
<protein>
    <recommendedName>
        <fullName evidence="1">DNA (cytosine-5-)-methyltransferase</fullName>
        <ecNumber evidence="1">2.1.1.37</ecNumber>
    </recommendedName>
</protein>
<reference evidence="8 9" key="1">
    <citation type="submission" date="2019-09" db="EMBL/GenBank/DDBJ databases">
        <title>Actinomadura physcomitrii sp. nov., a novel actinomycete isolated from moss [Physcomitrium sphaericum (Ludw) Fuernr].</title>
        <authorList>
            <person name="Zhuang X."/>
            <person name="Liu C."/>
        </authorList>
    </citation>
    <scope>NUCLEOTIDE SEQUENCE [LARGE SCALE GENOMIC DNA]</scope>
    <source>
        <strain evidence="8 9">HMC1</strain>
    </source>
</reference>
<dbReference type="NCBIfam" id="TIGR00675">
    <property type="entry name" value="dcm"/>
    <property type="match status" value="1"/>
</dbReference>
<dbReference type="Gene3D" id="3.90.120.10">
    <property type="entry name" value="DNA Methylase, subunit A, domain 2"/>
    <property type="match status" value="1"/>
</dbReference>
<evidence type="ECO:0000256" key="5">
    <source>
        <dbReference type="ARBA" id="ARBA00022747"/>
    </source>
</evidence>
<proteinExistence type="inferred from homology"/>
<dbReference type="SUPFAM" id="SSF53335">
    <property type="entry name" value="S-adenosyl-L-methionine-dependent methyltransferases"/>
    <property type="match status" value="1"/>
</dbReference>
<evidence type="ECO:0000313" key="8">
    <source>
        <dbReference type="EMBL" id="KAB2347241.1"/>
    </source>
</evidence>
<keyword evidence="9" id="KW-1185">Reference proteome</keyword>
<comment type="caution">
    <text evidence="8">The sequence shown here is derived from an EMBL/GenBank/DDBJ whole genome shotgun (WGS) entry which is preliminary data.</text>
</comment>
<evidence type="ECO:0000313" key="9">
    <source>
        <dbReference type="Proteomes" id="UP000468735"/>
    </source>
</evidence>
<dbReference type="AlphaFoldDB" id="A0A6H9Z051"/>
<dbReference type="GO" id="GO:0044027">
    <property type="term" value="P:negative regulation of gene expression via chromosomal CpG island methylation"/>
    <property type="evidence" value="ECO:0007669"/>
    <property type="project" value="TreeGrafter"/>
</dbReference>
<keyword evidence="5" id="KW-0680">Restriction system</keyword>
<dbReference type="RefSeq" id="WP_151561890.1">
    <property type="nucleotide sequence ID" value="NZ_WBMT01000009.1"/>
</dbReference>
<dbReference type="GO" id="GO:0009307">
    <property type="term" value="P:DNA restriction-modification system"/>
    <property type="evidence" value="ECO:0007669"/>
    <property type="project" value="UniProtKB-KW"/>
</dbReference>
<keyword evidence="2 6" id="KW-0489">Methyltransferase</keyword>
<dbReference type="EMBL" id="WBMT01000009">
    <property type="protein sequence ID" value="KAB2347241.1"/>
    <property type="molecule type" value="Genomic_DNA"/>
</dbReference>
<accession>A0A6H9Z051</accession>